<dbReference type="AlphaFoldDB" id="A0A914P0P1"/>
<reference evidence="2" key="1">
    <citation type="submission" date="2022-11" db="UniProtKB">
        <authorList>
            <consortium name="WormBaseParasite"/>
        </authorList>
    </citation>
    <scope>IDENTIFICATION</scope>
</reference>
<evidence type="ECO:0000313" key="2">
    <source>
        <dbReference type="WBParaSite" id="PDA_v2.g11336.t1"/>
    </source>
</evidence>
<dbReference type="WBParaSite" id="PDA_v2.g11336.t1">
    <property type="protein sequence ID" value="PDA_v2.g11336.t1"/>
    <property type="gene ID" value="PDA_v2.g11336"/>
</dbReference>
<dbReference type="Proteomes" id="UP000887578">
    <property type="component" value="Unplaced"/>
</dbReference>
<accession>A0A914P0P1</accession>
<evidence type="ECO:0000313" key="1">
    <source>
        <dbReference type="Proteomes" id="UP000887578"/>
    </source>
</evidence>
<keyword evidence="1" id="KW-1185">Reference proteome</keyword>
<protein>
    <submittedName>
        <fullName evidence="2">Uncharacterized protein</fullName>
    </submittedName>
</protein>
<sequence>MRLLVYDDTIPEEEYVYDAATASTTVTREQQQQPRPPYYVVLNAPERQILTTVDPTTCTDVTSLQESLHHANNCILEILEQQRKLKHQNSILRTRYNVEVNRFVY</sequence>
<proteinExistence type="predicted"/>
<organism evidence="1 2">
    <name type="scientific">Panagrolaimus davidi</name>
    <dbReference type="NCBI Taxonomy" id="227884"/>
    <lineage>
        <taxon>Eukaryota</taxon>
        <taxon>Metazoa</taxon>
        <taxon>Ecdysozoa</taxon>
        <taxon>Nematoda</taxon>
        <taxon>Chromadorea</taxon>
        <taxon>Rhabditida</taxon>
        <taxon>Tylenchina</taxon>
        <taxon>Panagrolaimomorpha</taxon>
        <taxon>Panagrolaimoidea</taxon>
        <taxon>Panagrolaimidae</taxon>
        <taxon>Panagrolaimus</taxon>
    </lineage>
</organism>
<name>A0A914P0P1_9BILA</name>